<gene>
    <name evidence="2" type="ORF">S12H4_08019</name>
</gene>
<evidence type="ECO:0000313" key="2">
    <source>
        <dbReference type="EMBL" id="GAI62724.1"/>
    </source>
</evidence>
<proteinExistence type="predicted"/>
<protein>
    <submittedName>
        <fullName evidence="2">Uncharacterized protein</fullName>
    </submittedName>
</protein>
<organism evidence="2">
    <name type="scientific">marine sediment metagenome</name>
    <dbReference type="NCBI Taxonomy" id="412755"/>
    <lineage>
        <taxon>unclassified sequences</taxon>
        <taxon>metagenomes</taxon>
        <taxon>ecological metagenomes</taxon>
    </lineage>
</organism>
<name>X1S4J4_9ZZZZ</name>
<sequence>MTDHNFDNFSHYFNKWQKNIINFALKRNLVNKELEKYIKSFQTIDSEIYKALFTAKEYYNKKHRYYNQKIKKLKQKEIEFKQLLVYVNREKRSLTEPKVKDEISTSIRYIKQSIKEIDDKINNLSNQIEELTLDLDEENNIIEDIKNLDRDKKINLRHLRKLEQDLLREMQHNT</sequence>
<accession>X1S4J4</accession>
<feature type="coiled-coil region" evidence="1">
    <location>
        <begin position="107"/>
        <end position="165"/>
    </location>
</feature>
<evidence type="ECO:0000256" key="1">
    <source>
        <dbReference type="SAM" id="Coils"/>
    </source>
</evidence>
<reference evidence="2" key="1">
    <citation type="journal article" date="2014" name="Front. Microbiol.">
        <title>High frequency of phylogenetically diverse reductive dehalogenase-homologous genes in deep subseafloor sedimentary metagenomes.</title>
        <authorList>
            <person name="Kawai M."/>
            <person name="Futagami T."/>
            <person name="Toyoda A."/>
            <person name="Takaki Y."/>
            <person name="Nishi S."/>
            <person name="Hori S."/>
            <person name="Arai W."/>
            <person name="Tsubouchi T."/>
            <person name="Morono Y."/>
            <person name="Uchiyama I."/>
            <person name="Ito T."/>
            <person name="Fujiyama A."/>
            <person name="Inagaki F."/>
            <person name="Takami H."/>
        </authorList>
    </citation>
    <scope>NUCLEOTIDE SEQUENCE</scope>
    <source>
        <strain evidence="2">Expedition CK06-06</strain>
    </source>
</reference>
<dbReference type="EMBL" id="BARW01003042">
    <property type="protein sequence ID" value="GAI62724.1"/>
    <property type="molecule type" value="Genomic_DNA"/>
</dbReference>
<keyword evidence="1" id="KW-0175">Coiled coil</keyword>
<feature type="non-terminal residue" evidence="2">
    <location>
        <position position="174"/>
    </location>
</feature>
<dbReference type="AlphaFoldDB" id="X1S4J4"/>
<comment type="caution">
    <text evidence="2">The sequence shown here is derived from an EMBL/GenBank/DDBJ whole genome shotgun (WGS) entry which is preliminary data.</text>
</comment>